<dbReference type="PANTHER" id="PTHR39321">
    <property type="entry name" value="NICOTINATE-NUCLEOTIDE ADENYLYLTRANSFERASE-RELATED"/>
    <property type="match status" value="1"/>
</dbReference>
<dbReference type="InterPro" id="IPR014729">
    <property type="entry name" value="Rossmann-like_a/b/a_fold"/>
</dbReference>
<dbReference type="GO" id="GO:0009435">
    <property type="term" value="P:NAD+ biosynthetic process"/>
    <property type="evidence" value="ECO:0007669"/>
    <property type="project" value="UniProtKB-UniRule"/>
</dbReference>
<evidence type="ECO:0000256" key="11">
    <source>
        <dbReference type="HAMAP-Rule" id="MF_00244"/>
    </source>
</evidence>
<evidence type="ECO:0000313" key="13">
    <source>
        <dbReference type="EMBL" id="AEE14975.1"/>
    </source>
</evidence>
<sequence length="199" mass="23489">MVKLEHRIAILGGTFDPVHIGHLKLGQSALSILDPDIFFWIPAKRSPLKNKIYGSDFHRWCMLYECIKNEKRYILSDLELIRKEPSYTYLTLIDIKKKYSDSQLYFVMGLDTALSLPKWYKIDDILKICKFAVFKRNVGKDKSIEKLPERIFRNIDFFEVDIPDVSSNLIRKKIALNENLSEFLDPSTIEYIKRFNLYK</sequence>
<evidence type="ECO:0000256" key="6">
    <source>
        <dbReference type="ARBA" id="ARBA00022695"/>
    </source>
</evidence>
<dbReference type="HAMAP" id="MF_00244">
    <property type="entry name" value="NaMN_adenylyltr"/>
    <property type="match status" value="1"/>
</dbReference>
<keyword evidence="5 11" id="KW-0808">Transferase</keyword>
<evidence type="ECO:0000256" key="7">
    <source>
        <dbReference type="ARBA" id="ARBA00022741"/>
    </source>
</evidence>
<keyword evidence="14" id="KW-1185">Reference proteome</keyword>
<feature type="domain" description="Cytidyltransferase-like" evidence="12">
    <location>
        <begin position="10"/>
        <end position="172"/>
    </location>
</feature>
<proteinExistence type="inferred from homology"/>
<keyword evidence="9 11" id="KW-0520">NAD</keyword>
<evidence type="ECO:0000256" key="8">
    <source>
        <dbReference type="ARBA" id="ARBA00022840"/>
    </source>
</evidence>
<dbReference type="NCBIfam" id="TIGR00482">
    <property type="entry name" value="nicotinate (nicotinamide) nucleotide adenylyltransferase"/>
    <property type="match status" value="1"/>
</dbReference>
<dbReference type="UniPathway" id="UPA00253">
    <property type="reaction ID" value="UER00332"/>
</dbReference>
<comment type="similarity">
    <text evidence="3 11">Belongs to the NadD family.</text>
</comment>
<evidence type="ECO:0000256" key="5">
    <source>
        <dbReference type="ARBA" id="ARBA00022679"/>
    </source>
</evidence>
<comment type="function">
    <text evidence="1 11">Catalyzes the reversible adenylation of nicotinate mononucleotide (NaMN) to nicotinic acid adenine dinucleotide (NaAD).</text>
</comment>
<accession>M1E8J0</accession>
<gene>
    <name evidence="11" type="primary">nadD</name>
    <name evidence="13" type="ORF">Thena_1358</name>
</gene>
<dbReference type="STRING" id="747365.Thena_1358"/>
<keyword evidence="6 11" id="KW-0548">Nucleotidyltransferase</keyword>
<dbReference type="GO" id="GO:0005524">
    <property type="term" value="F:ATP binding"/>
    <property type="evidence" value="ECO:0007669"/>
    <property type="project" value="UniProtKB-KW"/>
</dbReference>
<name>M1E8J0_9BACT</name>
<dbReference type="PANTHER" id="PTHR39321:SF3">
    <property type="entry name" value="PHOSPHOPANTETHEINE ADENYLYLTRANSFERASE"/>
    <property type="match status" value="1"/>
</dbReference>
<keyword evidence="8 11" id="KW-0067">ATP-binding</keyword>
<reference evidence="13 14" key="1">
    <citation type="submission" date="2011-04" db="EMBL/GenBank/DDBJ databases">
        <title>The complete genome of Thermodesulfobium narugense DSM 14796.</title>
        <authorList>
            <consortium name="US DOE Joint Genome Institute (JGI-PGF)"/>
            <person name="Lucas S."/>
            <person name="Han J."/>
            <person name="Lapidus A."/>
            <person name="Bruce D."/>
            <person name="Goodwin L."/>
            <person name="Pitluck S."/>
            <person name="Peters L."/>
            <person name="Kyrpides N."/>
            <person name="Mavromatis K."/>
            <person name="Pagani I."/>
            <person name="Ivanova N."/>
            <person name="Ovchinnikova G."/>
            <person name="Zhang X."/>
            <person name="Saunders L."/>
            <person name="Detter J.C."/>
            <person name="Tapia R."/>
            <person name="Han C."/>
            <person name="Land M."/>
            <person name="Hauser L."/>
            <person name="Markowitz V."/>
            <person name="Cheng J.-F."/>
            <person name="Hugenholtz P."/>
            <person name="Woyke T."/>
            <person name="Wu D."/>
            <person name="Spring S."/>
            <person name="Schroeder M."/>
            <person name="Brambilla E."/>
            <person name="Klenk H.-P."/>
            <person name="Eisen J.A."/>
        </authorList>
    </citation>
    <scope>NUCLEOTIDE SEQUENCE [LARGE SCALE GENOMIC DNA]</scope>
    <source>
        <strain evidence="13 14">DSM 14796</strain>
    </source>
</reference>
<evidence type="ECO:0000259" key="12">
    <source>
        <dbReference type="Pfam" id="PF01467"/>
    </source>
</evidence>
<keyword evidence="7 11" id="KW-0547">Nucleotide-binding</keyword>
<dbReference type="Pfam" id="PF01467">
    <property type="entry name" value="CTP_transf_like"/>
    <property type="match status" value="1"/>
</dbReference>
<comment type="catalytic activity">
    <reaction evidence="10 11">
        <text>nicotinate beta-D-ribonucleotide + ATP + H(+) = deamido-NAD(+) + diphosphate</text>
        <dbReference type="Rhea" id="RHEA:22860"/>
        <dbReference type="ChEBI" id="CHEBI:15378"/>
        <dbReference type="ChEBI" id="CHEBI:30616"/>
        <dbReference type="ChEBI" id="CHEBI:33019"/>
        <dbReference type="ChEBI" id="CHEBI:57502"/>
        <dbReference type="ChEBI" id="CHEBI:58437"/>
        <dbReference type="EC" id="2.7.7.18"/>
    </reaction>
</comment>
<dbReference type="InterPro" id="IPR005248">
    <property type="entry name" value="NadD/NMNAT"/>
</dbReference>
<dbReference type="eggNOG" id="COG1057">
    <property type="taxonomic scope" value="Bacteria"/>
</dbReference>
<evidence type="ECO:0000256" key="2">
    <source>
        <dbReference type="ARBA" id="ARBA00005019"/>
    </source>
</evidence>
<dbReference type="SUPFAM" id="SSF52374">
    <property type="entry name" value="Nucleotidylyl transferase"/>
    <property type="match status" value="1"/>
</dbReference>
<evidence type="ECO:0000256" key="9">
    <source>
        <dbReference type="ARBA" id="ARBA00023027"/>
    </source>
</evidence>
<organism evidence="13 14">
    <name type="scientific">Thermodesulfobium narugense DSM 14796</name>
    <dbReference type="NCBI Taxonomy" id="747365"/>
    <lineage>
        <taxon>Bacteria</taxon>
        <taxon>Pseudomonadati</taxon>
        <taxon>Thermodesulfobiota</taxon>
        <taxon>Thermodesulfobiia</taxon>
        <taxon>Thermodesulfobiales</taxon>
        <taxon>Thermodesulfobiaceae</taxon>
        <taxon>Thermodesulfobium</taxon>
    </lineage>
</organism>
<evidence type="ECO:0000313" key="14">
    <source>
        <dbReference type="Proteomes" id="UP000011765"/>
    </source>
</evidence>
<dbReference type="HOGENOM" id="CLU_069765_3_1_9"/>
<dbReference type="RefSeq" id="WP_013756696.1">
    <property type="nucleotide sequence ID" value="NC_015499.1"/>
</dbReference>
<evidence type="ECO:0000256" key="1">
    <source>
        <dbReference type="ARBA" id="ARBA00002324"/>
    </source>
</evidence>
<dbReference type="Gene3D" id="3.40.50.620">
    <property type="entry name" value="HUPs"/>
    <property type="match status" value="1"/>
</dbReference>
<keyword evidence="4 11" id="KW-0662">Pyridine nucleotide biosynthesis</keyword>
<dbReference type="AlphaFoldDB" id="M1E8J0"/>
<dbReference type="CDD" id="cd02165">
    <property type="entry name" value="NMNAT"/>
    <property type="match status" value="1"/>
</dbReference>
<dbReference type="KEGG" id="tnr:Thena_1358"/>
<protein>
    <recommendedName>
        <fullName evidence="11">Probable nicotinate-nucleotide adenylyltransferase</fullName>
        <ecNumber evidence="11">2.7.7.18</ecNumber>
    </recommendedName>
    <alternativeName>
        <fullName evidence="11">Deamido-NAD(+) diphosphorylase</fullName>
    </alternativeName>
    <alternativeName>
        <fullName evidence="11">Deamido-NAD(+) pyrophosphorylase</fullName>
    </alternativeName>
    <alternativeName>
        <fullName evidence="11">Nicotinate mononucleotide adenylyltransferase</fullName>
        <shortName evidence="11">NaMN adenylyltransferase</shortName>
    </alternativeName>
</protein>
<dbReference type="GO" id="GO:0004515">
    <property type="term" value="F:nicotinate-nucleotide adenylyltransferase activity"/>
    <property type="evidence" value="ECO:0007669"/>
    <property type="project" value="UniProtKB-UniRule"/>
</dbReference>
<dbReference type="InterPro" id="IPR004821">
    <property type="entry name" value="Cyt_trans-like"/>
</dbReference>
<dbReference type="Proteomes" id="UP000011765">
    <property type="component" value="Chromosome"/>
</dbReference>
<dbReference type="EC" id="2.7.7.18" evidence="11"/>
<comment type="pathway">
    <text evidence="2 11">Cofactor biosynthesis; NAD(+) biosynthesis; deamido-NAD(+) from nicotinate D-ribonucleotide: step 1/1.</text>
</comment>
<dbReference type="EMBL" id="CP002690">
    <property type="protein sequence ID" value="AEE14975.1"/>
    <property type="molecule type" value="Genomic_DNA"/>
</dbReference>
<evidence type="ECO:0000256" key="4">
    <source>
        <dbReference type="ARBA" id="ARBA00022642"/>
    </source>
</evidence>
<evidence type="ECO:0000256" key="3">
    <source>
        <dbReference type="ARBA" id="ARBA00009014"/>
    </source>
</evidence>
<evidence type="ECO:0000256" key="10">
    <source>
        <dbReference type="ARBA" id="ARBA00048721"/>
    </source>
</evidence>